<dbReference type="FunFam" id="3.10.250.10:FF:000001">
    <property type="entry name" value="Lysyl oxidase 4 isoform X1"/>
    <property type="match status" value="2"/>
</dbReference>
<keyword evidence="3 9" id="KW-1015">Disulfide bond</keyword>
<dbReference type="InterPro" id="IPR036056">
    <property type="entry name" value="Fibrinogen-like_C"/>
</dbReference>
<feature type="domain" description="SRCR" evidence="12">
    <location>
        <begin position="203"/>
        <end position="303"/>
    </location>
</feature>
<dbReference type="Pfam" id="PF00530">
    <property type="entry name" value="SRCR"/>
    <property type="match status" value="5"/>
</dbReference>
<evidence type="ECO:0000256" key="6">
    <source>
        <dbReference type="ARBA" id="ARBA00058074"/>
    </source>
</evidence>
<feature type="disulfide bond" evidence="9">
    <location>
        <begin position="272"/>
        <end position="282"/>
    </location>
</feature>
<evidence type="ECO:0000256" key="1">
    <source>
        <dbReference type="ARBA" id="ARBA00022729"/>
    </source>
</evidence>
<keyword evidence="11" id="KW-1133">Transmembrane helix</keyword>
<keyword evidence="1" id="KW-0732">Signal</keyword>
<dbReference type="PROSITE" id="PS00420">
    <property type="entry name" value="SRCR_1"/>
    <property type="match status" value="3"/>
</dbReference>
<reference evidence="14" key="1">
    <citation type="journal article" date="2008" name="Nature">
        <title>The amphioxus genome and the evolution of the chordate karyotype.</title>
        <authorList>
            <consortium name="US DOE Joint Genome Institute (JGI-PGF)"/>
            <person name="Putnam N.H."/>
            <person name="Butts T."/>
            <person name="Ferrier D.E.K."/>
            <person name="Furlong R.F."/>
            <person name="Hellsten U."/>
            <person name="Kawashima T."/>
            <person name="Robinson-Rechavi M."/>
            <person name="Shoguchi E."/>
            <person name="Terry A."/>
            <person name="Yu J.-K."/>
            <person name="Benito-Gutierrez E.L."/>
            <person name="Dubchak I."/>
            <person name="Garcia-Fernandez J."/>
            <person name="Gibson-Brown J.J."/>
            <person name="Grigoriev I.V."/>
            <person name="Horton A.C."/>
            <person name="de Jong P.J."/>
            <person name="Jurka J."/>
            <person name="Kapitonov V.V."/>
            <person name="Kohara Y."/>
            <person name="Kuroki Y."/>
            <person name="Lindquist E."/>
            <person name="Lucas S."/>
            <person name="Osoegawa K."/>
            <person name="Pennacchio L.A."/>
            <person name="Salamov A.A."/>
            <person name="Satou Y."/>
            <person name="Sauka-Spengler T."/>
            <person name="Schmutz J."/>
            <person name="Shin-I T."/>
            <person name="Toyoda A."/>
            <person name="Bronner-Fraser M."/>
            <person name="Fujiyama A."/>
            <person name="Holland L.Z."/>
            <person name="Holland P.W.H."/>
            <person name="Satoh N."/>
            <person name="Rokhsar D.S."/>
        </authorList>
    </citation>
    <scope>NUCLEOTIDE SEQUENCE [LARGE SCALE GENOMIC DNA]</scope>
    <source>
        <strain evidence="14">S238N-H82</strain>
        <tissue evidence="14">Testes</tissue>
    </source>
</reference>
<comment type="subunit">
    <text evidence="7">Interacts with LGALS1 and laminin.</text>
</comment>
<evidence type="ECO:0000313" key="14">
    <source>
        <dbReference type="EMBL" id="EEN57956.1"/>
    </source>
</evidence>
<dbReference type="SMART" id="SM00202">
    <property type="entry name" value="SR"/>
    <property type="match status" value="5"/>
</dbReference>
<dbReference type="GO" id="GO:0016020">
    <property type="term" value="C:membrane"/>
    <property type="evidence" value="ECO:0007669"/>
    <property type="project" value="InterPro"/>
</dbReference>
<feature type="disulfide bond" evidence="9">
    <location>
        <begin position="477"/>
        <end position="487"/>
    </location>
</feature>
<feature type="domain" description="SRCR" evidence="12">
    <location>
        <begin position="514"/>
        <end position="614"/>
    </location>
</feature>
<organism>
    <name type="scientific">Branchiostoma floridae</name>
    <name type="common">Florida lancelet</name>
    <name type="synonym">Amphioxus</name>
    <dbReference type="NCBI Taxonomy" id="7739"/>
    <lineage>
        <taxon>Eukaryota</taxon>
        <taxon>Metazoa</taxon>
        <taxon>Chordata</taxon>
        <taxon>Cephalochordata</taxon>
        <taxon>Leptocardii</taxon>
        <taxon>Amphioxiformes</taxon>
        <taxon>Branchiostomatidae</taxon>
        <taxon>Branchiostoma</taxon>
    </lineage>
</organism>
<feature type="domain" description="Fibrinogen C-terminal" evidence="13">
    <location>
        <begin position="726"/>
        <end position="947"/>
    </location>
</feature>
<dbReference type="FunFam" id="3.90.215.10:FF:000001">
    <property type="entry name" value="Tenascin isoform 1"/>
    <property type="match status" value="1"/>
</dbReference>
<feature type="domain" description="SRCR" evidence="12">
    <location>
        <begin position="306"/>
        <end position="406"/>
    </location>
</feature>
<feature type="compositionally biased region" description="Polar residues" evidence="10">
    <location>
        <begin position="149"/>
        <end position="161"/>
    </location>
</feature>
<evidence type="ECO:0000256" key="11">
    <source>
        <dbReference type="SAM" id="Phobius"/>
    </source>
</evidence>
<dbReference type="PROSITE" id="PS50287">
    <property type="entry name" value="SRCR_2"/>
    <property type="match status" value="5"/>
</dbReference>
<keyword evidence="5" id="KW-0325">Glycoprotein</keyword>
<dbReference type="FunFam" id="3.10.250.10:FF:000006">
    <property type="entry name" value="neurotrypsin isoform X2"/>
    <property type="match status" value="2"/>
</dbReference>
<feature type="domain" description="SRCR" evidence="12">
    <location>
        <begin position="409"/>
        <end position="512"/>
    </location>
</feature>
<evidence type="ECO:0000256" key="4">
    <source>
        <dbReference type="ARBA" id="ARBA00023170"/>
    </source>
</evidence>
<dbReference type="InParanoid" id="C3YP65"/>
<feature type="disulfide bond" evidence="9">
    <location>
        <begin position="241"/>
        <end position="302"/>
    </location>
</feature>
<evidence type="ECO:0000256" key="8">
    <source>
        <dbReference type="ARBA" id="ARBA00069168"/>
    </source>
</evidence>
<dbReference type="AlphaFoldDB" id="C3YP65"/>
<feature type="disulfide bond" evidence="9">
    <location>
        <begin position="687"/>
        <end position="697"/>
    </location>
</feature>
<feature type="disulfide bond" evidence="9">
    <location>
        <begin position="331"/>
        <end position="395"/>
    </location>
</feature>
<evidence type="ECO:0000256" key="5">
    <source>
        <dbReference type="ARBA" id="ARBA00023180"/>
    </source>
</evidence>
<protein>
    <recommendedName>
        <fullName evidence="8">Soluble scavenger receptor cysteine-rich domain-containing protein SSC5D</fullName>
    </recommendedName>
</protein>
<feature type="disulfide bond" evidence="9">
    <location>
        <begin position="552"/>
        <end position="613"/>
    </location>
</feature>
<dbReference type="SUPFAM" id="SSF56496">
    <property type="entry name" value="Fibrinogen C-terminal domain-like"/>
    <property type="match status" value="1"/>
</dbReference>
<evidence type="ECO:0000256" key="7">
    <source>
        <dbReference type="ARBA" id="ARBA00064153"/>
    </source>
</evidence>
<dbReference type="eggNOG" id="KOG2579">
    <property type="taxonomic scope" value="Eukaryota"/>
</dbReference>
<dbReference type="InterPro" id="IPR020837">
    <property type="entry name" value="Fibrinogen_CS"/>
</dbReference>
<dbReference type="Gene3D" id="3.90.215.10">
    <property type="entry name" value="Gamma Fibrinogen, chain A, domain 1"/>
    <property type="match status" value="1"/>
</dbReference>
<keyword evidence="11" id="KW-0812">Transmembrane</keyword>
<feature type="domain" description="SRCR" evidence="12">
    <location>
        <begin position="618"/>
        <end position="716"/>
    </location>
</feature>
<dbReference type="PANTHER" id="PTHR48071">
    <property type="entry name" value="SRCR DOMAIN-CONTAINING PROTEIN"/>
    <property type="match status" value="1"/>
</dbReference>
<feature type="region of interest" description="Disordered" evidence="10">
    <location>
        <begin position="144"/>
        <end position="165"/>
    </location>
</feature>
<dbReference type="Pfam" id="PF00147">
    <property type="entry name" value="Fibrinogen_C"/>
    <property type="match status" value="1"/>
</dbReference>
<dbReference type="CDD" id="cd00087">
    <property type="entry name" value="FReD"/>
    <property type="match status" value="1"/>
</dbReference>
<dbReference type="Gene3D" id="3.10.250.10">
    <property type="entry name" value="SRCR-like domain"/>
    <property type="match status" value="5"/>
</dbReference>
<keyword evidence="4" id="KW-0675">Receptor</keyword>
<evidence type="ECO:0000259" key="13">
    <source>
        <dbReference type="PROSITE" id="PS51406"/>
    </source>
</evidence>
<dbReference type="PROSITE" id="PS51406">
    <property type="entry name" value="FIBRINOGEN_C_2"/>
    <property type="match status" value="1"/>
</dbReference>
<evidence type="ECO:0000256" key="2">
    <source>
        <dbReference type="ARBA" id="ARBA00022737"/>
    </source>
</evidence>
<evidence type="ECO:0000256" key="9">
    <source>
        <dbReference type="PROSITE-ProRule" id="PRU00196"/>
    </source>
</evidence>
<dbReference type="PANTHER" id="PTHR48071:SF27">
    <property type="entry name" value="SCAVENGER RECEPTOR CYSTEINE-RICH TYPE 1 PROTEIN M130-LIKE"/>
    <property type="match status" value="1"/>
</dbReference>
<proteinExistence type="predicted"/>
<dbReference type="InterPro" id="IPR001190">
    <property type="entry name" value="SRCR"/>
</dbReference>
<name>C3YP65_BRAFL</name>
<dbReference type="PRINTS" id="PR00258">
    <property type="entry name" value="SPERACTRCPTR"/>
</dbReference>
<dbReference type="InterPro" id="IPR002181">
    <property type="entry name" value="Fibrinogen_a/b/g_C_dom"/>
</dbReference>
<dbReference type="InterPro" id="IPR036772">
    <property type="entry name" value="SRCR-like_dom_sf"/>
</dbReference>
<dbReference type="NCBIfam" id="NF040941">
    <property type="entry name" value="GGGWT_bact"/>
    <property type="match status" value="1"/>
</dbReference>
<dbReference type="PROSITE" id="PS00514">
    <property type="entry name" value="FIBRINOGEN_C_1"/>
    <property type="match status" value="1"/>
</dbReference>
<feature type="disulfide bond" evidence="9">
    <location>
        <begin position="228"/>
        <end position="292"/>
    </location>
</feature>
<accession>C3YP65</accession>
<dbReference type="SMART" id="SM00186">
    <property type="entry name" value="FBG"/>
    <property type="match status" value="1"/>
</dbReference>
<dbReference type="EMBL" id="GG666537">
    <property type="protein sequence ID" value="EEN57956.1"/>
    <property type="molecule type" value="Genomic_DNA"/>
</dbReference>
<feature type="disulfide bond" evidence="9">
    <location>
        <begin position="375"/>
        <end position="385"/>
    </location>
</feature>
<dbReference type="InterPro" id="IPR014716">
    <property type="entry name" value="Fibrinogen_a/b/g_C_1"/>
</dbReference>
<comment type="caution">
    <text evidence="9">Lacks conserved residue(s) required for the propagation of feature annotation.</text>
</comment>
<dbReference type="SUPFAM" id="SSF56487">
    <property type="entry name" value="SRCR-like"/>
    <property type="match status" value="5"/>
</dbReference>
<sequence>MSSETLCDMSYSKHGAVRGKRASNGLGTLIVAVTAVIVSFVTMFVVMFVMVRLGEMKSQLSHLKDMEAQLSHLKDMEAQLSHLKDMEAQLSHLKDMEAQLSHLKDMEAQLSHLKDMEAQLSHLKDMEAQLKEMGVQVQEIQQWREQQVSPQGPSAREQQNGAGRGKSATFLYGAEVHRRAKRSVSNIGNFANKITLPTALGDLRLVGGSGDHQGRVEVYRDGQWGTICDDAWTQEDADVTCRQLGFSGAERATTEASFGQGTGQIWLDDVQCSGNESRVQNCSHIGWGRHNCGHEEDAGVVCNQSIRLVGGSEDHDGRVEVFYDGQWGTVCDDGWSLDDAEVACRQLGFPVAERETSEASFGQGTGPIWLDEVSCSGSESSVHSCSHRGWGHHDCAHGEDAGVVCNPRVRLAGGSHDHEGRVEVYHDGEWGRVCGYGWGQPDAEVTCHQLGFAAARKATTGTFGRGTGRVWLSEVACSGTEARLQDCRHRGWDNNPSWCSRYGYDAGGVVCTSLRLVGGSGEHEGRVEVLHNGKWGSICDDGFGLSDADVVCRHLGFHGAEGAPSGASFGEGTGPIWLDDVDCDGNEQNLQTCSHGGWGSHNCGHEEDAGVVCSTNNVRLVGGSGEHEGRVEVYYDGQWGTICGSDWDWLQRAANVVCRQLGFHGAQQKTSGSFGAGTGPIWGLSGCSRTESNLQGCNLWRYDRCGHDNDAGVVCTHPESDVVQTTVQTTVMTNCAAYHAAGQTTSGVYTLDLSSTSVEAYCDMENQGGGWTVIQRRQDGSVPFNRTWEEYKLGFGDPSGEYWLGNENIHLLTKRKNYKLRVELEDWNADTRFAEYSSFRVSGESDGYRLHVSGYSGNAVDSMTGWNSNNGQRFSTADRDNDAYNRGHCSQLCGQGGWWFASCGYSYLNGRYLGNCGSSCSGWQGVVWSGWRGGYYSLKSVTMKIRP</sequence>
<dbReference type="FunFam" id="3.10.250.10:FF:000007">
    <property type="entry name" value="Soluble scavenger receptor cysteine-rich domain-containing protein SSC5D"/>
    <property type="match status" value="1"/>
</dbReference>
<evidence type="ECO:0000259" key="12">
    <source>
        <dbReference type="PROSITE" id="PS50287"/>
    </source>
</evidence>
<keyword evidence="11" id="KW-0472">Membrane</keyword>
<evidence type="ECO:0000256" key="10">
    <source>
        <dbReference type="SAM" id="MobiDB-lite"/>
    </source>
</evidence>
<feature type="transmembrane region" description="Helical" evidence="11">
    <location>
        <begin position="26"/>
        <end position="51"/>
    </location>
</feature>
<feature type="disulfide bond" evidence="9">
    <location>
        <begin position="583"/>
        <end position="593"/>
    </location>
</feature>
<comment type="function">
    <text evidence="6">Binds to extracellular matrix proteins. Binds to pathogen-associated molecular patterns (PAMPs) present on the cell walls of Gram-positive and Gram-negative bacteria and fungi, behaving as a pattern recognition receptor (PRR). Induces bacterial and fungal aggregation and subsequent inhibition of PAMP-induced cytokine release. Does not possess intrinsic bactericidal activity. May play a role in the innate defense and homeostasis of certain epithelial surfaces.</text>
</comment>
<keyword evidence="2" id="KW-0677">Repeat</keyword>
<feature type="disulfide bond" evidence="9">
    <location>
        <begin position="539"/>
        <end position="603"/>
    </location>
</feature>
<evidence type="ECO:0000256" key="3">
    <source>
        <dbReference type="ARBA" id="ARBA00023157"/>
    </source>
</evidence>
<feature type="disulfide bond" evidence="9">
    <location>
        <begin position="344"/>
        <end position="405"/>
    </location>
</feature>
<gene>
    <name evidence="14" type="ORF">BRAFLDRAFT_86428</name>
</gene>